<evidence type="ECO:0000313" key="1">
    <source>
        <dbReference type="EMBL" id="MBX59196.1"/>
    </source>
</evidence>
<accession>A0A2P2PWQ8</accession>
<dbReference type="AlphaFoldDB" id="A0A2P2PWQ8"/>
<name>A0A2P2PWQ8_RHIMU</name>
<protein>
    <submittedName>
        <fullName evidence="1">Uncharacterized protein</fullName>
    </submittedName>
</protein>
<sequence>MEYIHKPFSIRRNISSSNHKTQICQNLDHLQQTTMLICTVNLNQSGIPA</sequence>
<dbReference type="EMBL" id="GGEC01078712">
    <property type="protein sequence ID" value="MBX59196.1"/>
    <property type="molecule type" value="Transcribed_RNA"/>
</dbReference>
<proteinExistence type="predicted"/>
<organism evidence="1">
    <name type="scientific">Rhizophora mucronata</name>
    <name type="common">Asiatic mangrove</name>
    <dbReference type="NCBI Taxonomy" id="61149"/>
    <lineage>
        <taxon>Eukaryota</taxon>
        <taxon>Viridiplantae</taxon>
        <taxon>Streptophyta</taxon>
        <taxon>Embryophyta</taxon>
        <taxon>Tracheophyta</taxon>
        <taxon>Spermatophyta</taxon>
        <taxon>Magnoliopsida</taxon>
        <taxon>eudicotyledons</taxon>
        <taxon>Gunneridae</taxon>
        <taxon>Pentapetalae</taxon>
        <taxon>rosids</taxon>
        <taxon>fabids</taxon>
        <taxon>Malpighiales</taxon>
        <taxon>Rhizophoraceae</taxon>
        <taxon>Rhizophora</taxon>
    </lineage>
</organism>
<reference evidence="1" key="1">
    <citation type="submission" date="2018-02" db="EMBL/GenBank/DDBJ databases">
        <title>Rhizophora mucronata_Transcriptome.</title>
        <authorList>
            <person name="Meera S.P."/>
            <person name="Sreeshan A."/>
            <person name="Augustine A."/>
        </authorList>
    </citation>
    <scope>NUCLEOTIDE SEQUENCE</scope>
    <source>
        <tissue evidence="1">Leaf</tissue>
    </source>
</reference>